<dbReference type="PANTHER" id="PTHR48190:SF2">
    <property type="entry name" value="PROGRAMMED CELL DEATH PROTEIN 7"/>
    <property type="match status" value="1"/>
</dbReference>
<evidence type="ECO:0000256" key="1">
    <source>
        <dbReference type="SAM" id="Coils"/>
    </source>
</evidence>
<name>A0A131Z4F9_RHIAP</name>
<dbReference type="AlphaFoldDB" id="A0A131Z4F9"/>
<evidence type="ECO:0000313" key="3">
    <source>
        <dbReference type="EMBL" id="JAP86177.1"/>
    </source>
</evidence>
<dbReference type="InterPro" id="IPR052831">
    <property type="entry name" value="Apoptosis_promoter"/>
</dbReference>
<accession>A0A131Z4F9</accession>
<feature type="compositionally biased region" description="Pro residues" evidence="2">
    <location>
        <begin position="43"/>
        <end position="104"/>
    </location>
</feature>
<sequence>MAFWHQHRPPPPLPQSNQGFRGAGRPTLPNQGFQTWPTVPQGQPLPSPYNMPPPCMPPPAPQQFYPPPSLPQPQPPLQPPPMRLPPLQPPTLQPPPPMQPPPHFPENSAVRPPQWMNSVPLTQPVKVHTSEIPLEEASTDDIQTKRLPQWLQDKVKQYESSQQSSIKKENVPIAEEETSPLIVLREALEALETLKNLETLADSLVLRGNDEQWSALMQHVELHQTKLQSRCQQLSKEGVLSRLLTSVERRRKKRERLKRQRVRREQEAQEHAKHVAMIEAKINARRQRILERANQERQEEEMKEEVDSILGEIRFKISRTREYLEKLEAMKQLRAARKESYQQKGLYVAPEADSNFEEGVSFVQHLLEDQLSDYLKEETALKVMLETEQKEQYESSKLANKQAAVLKSLFGSTEVNPEVLPFNKLYTSSNESVDSLAWVRNSWDRFLVPPDHPAGSSVPVQWVLPQEPSSHSWAMYCAS</sequence>
<dbReference type="EMBL" id="GEDV01002380">
    <property type="protein sequence ID" value="JAP86177.1"/>
    <property type="molecule type" value="Transcribed_RNA"/>
</dbReference>
<dbReference type="PANTHER" id="PTHR48190">
    <property type="entry name" value="PROGRAMMED CELL DEATH PROTEIN 7"/>
    <property type="match status" value="1"/>
</dbReference>
<dbReference type="GO" id="GO:0005689">
    <property type="term" value="C:U12-type spliceosomal complex"/>
    <property type="evidence" value="ECO:0007669"/>
    <property type="project" value="TreeGrafter"/>
</dbReference>
<proteinExistence type="predicted"/>
<reference evidence="3" key="1">
    <citation type="journal article" date="2016" name="Ticks Tick Borne Dis.">
        <title>De novo assembly and annotation of the salivary gland transcriptome of Rhipicephalus appendiculatus male and female ticks during blood feeding.</title>
        <authorList>
            <person name="de Castro M.H."/>
            <person name="de Klerk D."/>
            <person name="Pienaar R."/>
            <person name="Latif A.A."/>
            <person name="Rees D.J."/>
            <person name="Mans B.J."/>
        </authorList>
    </citation>
    <scope>NUCLEOTIDE SEQUENCE</scope>
    <source>
        <tissue evidence="3">Salivary glands</tissue>
    </source>
</reference>
<feature type="region of interest" description="Disordered" evidence="2">
    <location>
        <begin position="1"/>
        <end position="117"/>
    </location>
</feature>
<protein>
    <submittedName>
        <fullName evidence="3">H-caldesmon</fullName>
    </submittedName>
</protein>
<organism evidence="3">
    <name type="scientific">Rhipicephalus appendiculatus</name>
    <name type="common">Brown ear tick</name>
    <dbReference type="NCBI Taxonomy" id="34631"/>
    <lineage>
        <taxon>Eukaryota</taxon>
        <taxon>Metazoa</taxon>
        <taxon>Ecdysozoa</taxon>
        <taxon>Arthropoda</taxon>
        <taxon>Chelicerata</taxon>
        <taxon>Arachnida</taxon>
        <taxon>Acari</taxon>
        <taxon>Parasitiformes</taxon>
        <taxon>Ixodida</taxon>
        <taxon>Ixodoidea</taxon>
        <taxon>Ixodidae</taxon>
        <taxon>Rhipicephalinae</taxon>
        <taxon>Rhipicephalus</taxon>
        <taxon>Rhipicephalus</taxon>
    </lineage>
</organism>
<feature type="compositionally biased region" description="Polar residues" evidence="2">
    <location>
        <begin position="28"/>
        <end position="41"/>
    </location>
</feature>
<dbReference type="InterPro" id="IPR031974">
    <property type="entry name" value="PDCD7"/>
</dbReference>
<keyword evidence="1" id="KW-0175">Coiled coil</keyword>
<evidence type="ECO:0000256" key="2">
    <source>
        <dbReference type="SAM" id="MobiDB-lite"/>
    </source>
</evidence>
<feature type="coiled-coil region" evidence="1">
    <location>
        <begin position="240"/>
        <end position="312"/>
    </location>
</feature>
<dbReference type="Pfam" id="PF16021">
    <property type="entry name" value="PDCD7"/>
    <property type="match status" value="1"/>
</dbReference>